<organism evidence="1 2">
    <name type="scientific">Macroventuria anomochaeta</name>
    <dbReference type="NCBI Taxonomy" id="301207"/>
    <lineage>
        <taxon>Eukaryota</taxon>
        <taxon>Fungi</taxon>
        <taxon>Dikarya</taxon>
        <taxon>Ascomycota</taxon>
        <taxon>Pezizomycotina</taxon>
        <taxon>Dothideomycetes</taxon>
        <taxon>Pleosporomycetidae</taxon>
        <taxon>Pleosporales</taxon>
        <taxon>Pleosporineae</taxon>
        <taxon>Didymellaceae</taxon>
        <taxon>Macroventuria</taxon>
    </lineage>
</organism>
<dbReference type="EMBL" id="MU006730">
    <property type="protein sequence ID" value="KAF2624598.1"/>
    <property type="molecule type" value="Genomic_DNA"/>
</dbReference>
<comment type="caution">
    <text evidence="1">The sequence shown here is derived from an EMBL/GenBank/DDBJ whole genome shotgun (WGS) entry which is preliminary data.</text>
</comment>
<dbReference type="Proteomes" id="UP000799754">
    <property type="component" value="Unassembled WGS sequence"/>
</dbReference>
<reference evidence="1" key="1">
    <citation type="journal article" date="2020" name="Stud. Mycol.">
        <title>101 Dothideomycetes genomes: a test case for predicting lifestyles and emergence of pathogens.</title>
        <authorList>
            <person name="Haridas S."/>
            <person name="Albert R."/>
            <person name="Binder M."/>
            <person name="Bloem J."/>
            <person name="Labutti K."/>
            <person name="Salamov A."/>
            <person name="Andreopoulos B."/>
            <person name="Baker S."/>
            <person name="Barry K."/>
            <person name="Bills G."/>
            <person name="Bluhm B."/>
            <person name="Cannon C."/>
            <person name="Castanera R."/>
            <person name="Culley D."/>
            <person name="Daum C."/>
            <person name="Ezra D."/>
            <person name="Gonzalez J."/>
            <person name="Henrissat B."/>
            <person name="Kuo A."/>
            <person name="Liang C."/>
            <person name="Lipzen A."/>
            <person name="Lutzoni F."/>
            <person name="Magnuson J."/>
            <person name="Mondo S."/>
            <person name="Nolan M."/>
            <person name="Ohm R."/>
            <person name="Pangilinan J."/>
            <person name="Park H.-J."/>
            <person name="Ramirez L."/>
            <person name="Alfaro M."/>
            <person name="Sun H."/>
            <person name="Tritt A."/>
            <person name="Yoshinaga Y."/>
            <person name="Zwiers L.-H."/>
            <person name="Turgeon B."/>
            <person name="Goodwin S."/>
            <person name="Spatafora J."/>
            <person name="Crous P."/>
            <person name="Grigoriev I."/>
        </authorList>
    </citation>
    <scope>NUCLEOTIDE SEQUENCE</scope>
    <source>
        <strain evidence="1">CBS 525.71</strain>
    </source>
</reference>
<sequence>MSNHEITTADRWRWVTHLHGISLEELRKQTNRLHLVVYEGTNAEAIVHPTEPEIFINHYRSASTREGLHYAAWTKTMTLEDIKNQLRMRKTSMYDPIVVDSWQFFIIDREIGQPFELLDIVQEALLMLVGNLSPRSVANCVIQSLLHRLMKLDMGKHTYALGSERSLI</sequence>
<evidence type="ECO:0000313" key="1">
    <source>
        <dbReference type="EMBL" id="KAF2624598.1"/>
    </source>
</evidence>
<protein>
    <submittedName>
        <fullName evidence="1">Uncharacterized protein</fullName>
    </submittedName>
</protein>
<name>A0ACB6RS98_9PLEO</name>
<gene>
    <name evidence="1" type="ORF">BU25DRAFT_461119</name>
</gene>
<keyword evidence="2" id="KW-1185">Reference proteome</keyword>
<accession>A0ACB6RS98</accession>
<proteinExistence type="predicted"/>
<evidence type="ECO:0000313" key="2">
    <source>
        <dbReference type="Proteomes" id="UP000799754"/>
    </source>
</evidence>